<protein>
    <recommendedName>
        <fullName evidence="2">Berberine/berberine-like domain-containing protein</fullName>
    </recommendedName>
</protein>
<dbReference type="OMA" id="EVINWED"/>
<dbReference type="GO" id="GO:0050660">
    <property type="term" value="F:flavin adenine dinucleotide binding"/>
    <property type="evidence" value="ECO:0007669"/>
    <property type="project" value="InterPro"/>
</dbReference>
<dbReference type="Pfam" id="PF08031">
    <property type="entry name" value="BBE"/>
    <property type="match status" value="1"/>
</dbReference>
<dbReference type="Proteomes" id="UP000002059">
    <property type="component" value="Partially assembled WGS sequence"/>
</dbReference>
<dbReference type="Gene3D" id="3.40.462.20">
    <property type="match status" value="1"/>
</dbReference>
<dbReference type="GeneID" id="26970514"/>
<dbReference type="InterPro" id="IPR012951">
    <property type="entry name" value="BBE"/>
</dbReference>
<dbReference type="HOGENOM" id="CLU_801929_0_0_1"/>
<gene>
    <name evidence="3" type="ORF">PAAG_11556</name>
</gene>
<dbReference type="KEGG" id="pbl:PAAG_11556"/>
<reference evidence="3 4" key="1">
    <citation type="journal article" date="2011" name="PLoS Genet.">
        <title>Comparative genomic analysis of human fungal pathogens causing paracoccidioidomycosis.</title>
        <authorList>
            <person name="Desjardins C.A."/>
            <person name="Champion M.D."/>
            <person name="Holder J.W."/>
            <person name="Muszewska A."/>
            <person name="Goldberg J."/>
            <person name="Bailao A.M."/>
            <person name="Brigido M.M."/>
            <person name="Ferreira M.E."/>
            <person name="Garcia A.M."/>
            <person name="Grynberg M."/>
            <person name="Gujja S."/>
            <person name="Heiman D.I."/>
            <person name="Henn M.R."/>
            <person name="Kodira C.D."/>
            <person name="Leon-Narvaez H."/>
            <person name="Longo L.V."/>
            <person name="Ma L.J."/>
            <person name="Malavazi I."/>
            <person name="Matsuo A.L."/>
            <person name="Morais F.V."/>
            <person name="Pereira M."/>
            <person name="Rodriguez-Brito S."/>
            <person name="Sakthikumar S."/>
            <person name="Salem-Izacc S.M."/>
            <person name="Sykes S.M."/>
            <person name="Teixeira M.M."/>
            <person name="Vallejo M.C."/>
            <person name="Walter M.E."/>
            <person name="Yandava C."/>
            <person name="Young S."/>
            <person name="Zeng Q."/>
            <person name="Zucker J."/>
            <person name="Felipe M.S."/>
            <person name="Goldman G.H."/>
            <person name="Haas B.J."/>
            <person name="McEwen J.G."/>
            <person name="Nino-Vega G."/>
            <person name="Puccia R."/>
            <person name="San-Blas G."/>
            <person name="Soares C.M."/>
            <person name="Birren B.W."/>
            <person name="Cuomo C.A."/>
        </authorList>
    </citation>
    <scope>NUCLEOTIDE SEQUENCE [LARGE SCALE GENOMIC DNA]</scope>
    <source>
        <strain evidence="4">ATCC MYA-826 / Pb01</strain>
    </source>
</reference>
<dbReference type="InterPro" id="IPR016169">
    <property type="entry name" value="FAD-bd_PCMH_sub2"/>
</dbReference>
<evidence type="ECO:0000256" key="1">
    <source>
        <dbReference type="SAM" id="SignalP"/>
    </source>
</evidence>
<sequence>MQKLLQLATAFLLAGFPTALSIGKHPSCRCKTDDSCWPSHARWKALNESIQGNPVAVRPVANVCHDPAYDPEHARKQRPLARILSGEQNNRELCSSPTGILGLLSLKVAMSTVPKVLLVAKATYRSIPLGLNHPHISRRRLNVCRPGRQSGRSTPARLAGHCSGEYAVNIDKVIIFTYTIASPKSNRIINGLLNAQGETDQTGVPVAKLGPALSSLKSVTGSVITGHIVAGGQVAKNAGRNDSALDPAWRKTLTHITFSSSWNSSTSFEEQKKIYERITKVQVPLLKALEPGQMGAYMNEADSHEVDLQKSFFWRKNYKRLYAIKKKWDPSGLFISRLGVGSEDWY</sequence>
<dbReference type="AlphaFoldDB" id="A0A0A2VLJ2"/>
<evidence type="ECO:0000313" key="3">
    <source>
        <dbReference type="EMBL" id="KGQ01709.1"/>
    </source>
</evidence>
<dbReference type="EMBL" id="KN293997">
    <property type="protein sequence ID" value="KGQ01709.1"/>
    <property type="molecule type" value="Genomic_DNA"/>
</dbReference>
<feature type="chain" id="PRO_5002006539" description="Berberine/berberine-like domain-containing protein" evidence="1">
    <location>
        <begin position="22"/>
        <end position="346"/>
    </location>
</feature>
<keyword evidence="4" id="KW-1185">Reference proteome</keyword>
<feature type="signal peptide" evidence="1">
    <location>
        <begin position="1"/>
        <end position="21"/>
    </location>
</feature>
<feature type="domain" description="Berberine/berberine-like" evidence="2">
    <location>
        <begin position="296"/>
        <end position="340"/>
    </location>
</feature>
<dbReference type="GO" id="GO:0016491">
    <property type="term" value="F:oxidoreductase activity"/>
    <property type="evidence" value="ECO:0007669"/>
    <property type="project" value="InterPro"/>
</dbReference>
<keyword evidence="1" id="KW-0732">Signal</keyword>
<name>A0A0A2VLJ2_PARBA</name>
<proteinExistence type="predicted"/>
<dbReference type="OrthoDB" id="9983560at2759"/>
<dbReference type="VEuPathDB" id="FungiDB:PAAG_11556"/>
<accession>A0A0A2VLJ2</accession>
<evidence type="ECO:0000259" key="2">
    <source>
        <dbReference type="Pfam" id="PF08031"/>
    </source>
</evidence>
<evidence type="ECO:0000313" key="4">
    <source>
        <dbReference type="Proteomes" id="UP000002059"/>
    </source>
</evidence>
<dbReference type="RefSeq" id="XP_015703210.1">
    <property type="nucleotide sequence ID" value="XM_015847186.1"/>
</dbReference>
<dbReference type="Gene3D" id="3.30.465.10">
    <property type="match status" value="1"/>
</dbReference>
<organism evidence="3 4">
    <name type="scientific">Paracoccidioides lutzii (strain ATCC MYA-826 / Pb01)</name>
    <name type="common">Paracoccidioides brasiliensis</name>
    <dbReference type="NCBI Taxonomy" id="502779"/>
    <lineage>
        <taxon>Eukaryota</taxon>
        <taxon>Fungi</taxon>
        <taxon>Dikarya</taxon>
        <taxon>Ascomycota</taxon>
        <taxon>Pezizomycotina</taxon>
        <taxon>Eurotiomycetes</taxon>
        <taxon>Eurotiomycetidae</taxon>
        <taxon>Onygenales</taxon>
        <taxon>Ajellomycetaceae</taxon>
        <taxon>Paracoccidioides</taxon>
    </lineage>
</organism>